<dbReference type="Pfam" id="PF13489">
    <property type="entry name" value="Methyltransf_23"/>
    <property type="match status" value="1"/>
</dbReference>
<proteinExistence type="predicted"/>
<evidence type="ECO:0000313" key="1">
    <source>
        <dbReference type="EMBL" id="KIK61406.1"/>
    </source>
</evidence>
<dbReference type="EMBL" id="KN834771">
    <property type="protein sequence ID" value="KIK61406.1"/>
    <property type="molecule type" value="Genomic_DNA"/>
</dbReference>
<dbReference type="Gene3D" id="3.40.50.150">
    <property type="entry name" value="Vaccinia Virus protein VP39"/>
    <property type="match status" value="1"/>
</dbReference>
<gene>
    <name evidence="1" type="ORF">GYMLUDRAFT_42990</name>
</gene>
<sequence length="281" mass="31527">MVEYGQQRYYASKQYLLPADEAETARLNLQHRVVIQTFENQLSLAPLSLKSGDRILESAAGTGVWALEFLEENNEKGIILEMDCIDISDKQFARNYPSNLQFSLHSVTDLPVEWSTRFAYAHQRLLIAAMNDSLWRKAISELFRVLAPGGWVELVEIEAKDVHWDVGPSSTKVQSILTSLYGEKGVICDLGAYLPTLLKEAGFVEVQCVARNSPLGPSGFTGTEWGKFWKGLKRNVVDAGGYGFVTSGEEYEQLVDEAVIEWNSNPDKAYNTYYTILGRKP</sequence>
<name>A0A0D0BZQ1_9AGAR</name>
<dbReference type="InterPro" id="IPR029063">
    <property type="entry name" value="SAM-dependent_MTases_sf"/>
</dbReference>
<protein>
    <recommendedName>
        <fullName evidence="3">Methyltransferase domain-containing protein</fullName>
    </recommendedName>
</protein>
<dbReference type="PANTHER" id="PTHR43591">
    <property type="entry name" value="METHYLTRANSFERASE"/>
    <property type="match status" value="1"/>
</dbReference>
<dbReference type="PANTHER" id="PTHR43591:SF50">
    <property type="entry name" value="METHYLTRANSFERASE DOMAIN-CONTAINING PROTEIN-RELATED"/>
    <property type="match status" value="1"/>
</dbReference>
<accession>A0A0D0BZQ1</accession>
<keyword evidence="2" id="KW-1185">Reference proteome</keyword>
<organism evidence="1 2">
    <name type="scientific">Collybiopsis luxurians FD-317 M1</name>
    <dbReference type="NCBI Taxonomy" id="944289"/>
    <lineage>
        <taxon>Eukaryota</taxon>
        <taxon>Fungi</taxon>
        <taxon>Dikarya</taxon>
        <taxon>Basidiomycota</taxon>
        <taxon>Agaricomycotina</taxon>
        <taxon>Agaricomycetes</taxon>
        <taxon>Agaricomycetidae</taxon>
        <taxon>Agaricales</taxon>
        <taxon>Marasmiineae</taxon>
        <taxon>Omphalotaceae</taxon>
        <taxon>Collybiopsis</taxon>
        <taxon>Collybiopsis luxurians</taxon>
    </lineage>
</organism>
<dbReference type="Proteomes" id="UP000053593">
    <property type="component" value="Unassembled WGS sequence"/>
</dbReference>
<dbReference type="CDD" id="cd02440">
    <property type="entry name" value="AdoMet_MTases"/>
    <property type="match status" value="1"/>
</dbReference>
<dbReference type="SUPFAM" id="SSF53335">
    <property type="entry name" value="S-adenosyl-L-methionine-dependent methyltransferases"/>
    <property type="match status" value="1"/>
</dbReference>
<reference evidence="1 2" key="1">
    <citation type="submission" date="2014-04" db="EMBL/GenBank/DDBJ databases">
        <title>Evolutionary Origins and Diversification of the Mycorrhizal Mutualists.</title>
        <authorList>
            <consortium name="DOE Joint Genome Institute"/>
            <consortium name="Mycorrhizal Genomics Consortium"/>
            <person name="Kohler A."/>
            <person name="Kuo A."/>
            <person name="Nagy L.G."/>
            <person name="Floudas D."/>
            <person name="Copeland A."/>
            <person name="Barry K.W."/>
            <person name="Cichocki N."/>
            <person name="Veneault-Fourrey C."/>
            <person name="LaButti K."/>
            <person name="Lindquist E.A."/>
            <person name="Lipzen A."/>
            <person name="Lundell T."/>
            <person name="Morin E."/>
            <person name="Murat C."/>
            <person name="Riley R."/>
            <person name="Ohm R."/>
            <person name="Sun H."/>
            <person name="Tunlid A."/>
            <person name="Henrissat B."/>
            <person name="Grigoriev I.V."/>
            <person name="Hibbett D.S."/>
            <person name="Martin F."/>
        </authorList>
    </citation>
    <scope>NUCLEOTIDE SEQUENCE [LARGE SCALE GENOMIC DNA]</scope>
    <source>
        <strain evidence="1 2">FD-317 M1</strain>
    </source>
</reference>
<dbReference type="AlphaFoldDB" id="A0A0D0BZQ1"/>
<dbReference type="OrthoDB" id="184880at2759"/>
<evidence type="ECO:0008006" key="3">
    <source>
        <dbReference type="Google" id="ProtNLM"/>
    </source>
</evidence>
<dbReference type="HOGENOM" id="CLU_010595_9_3_1"/>
<evidence type="ECO:0000313" key="2">
    <source>
        <dbReference type="Proteomes" id="UP000053593"/>
    </source>
</evidence>